<dbReference type="Pfam" id="PF25299">
    <property type="entry name" value="ZZ_ADA2"/>
    <property type="match status" value="1"/>
</dbReference>
<evidence type="ECO:0000259" key="11">
    <source>
        <dbReference type="PROSITE" id="PS50090"/>
    </source>
</evidence>
<feature type="region of interest" description="Disordered" evidence="10">
    <location>
        <begin position="131"/>
        <end position="163"/>
    </location>
</feature>
<dbReference type="Pfam" id="PF00249">
    <property type="entry name" value="Myb_DNA-binding"/>
    <property type="match status" value="1"/>
</dbReference>
<dbReference type="OrthoDB" id="270417at2759"/>
<evidence type="ECO:0000259" key="14">
    <source>
        <dbReference type="PROSITE" id="PS51293"/>
    </source>
</evidence>
<dbReference type="Pfam" id="PF04433">
    <property type="entry name" value="SWIRM"/>
    <property type="match status" value="1"/>
</dbReference>
<dbReference type="CDD" id="cd00167">
    <property type="entry name" value="SANT"/>
    <property type="match status" value="1"/>
</dbReference>
<evidence type="ECO:0000256" key="2">
    <source>
        <dbReference type="ARBA" id="ARBA00022723"/>
    </source>
</evidence>
<proteinExistence type="predicted"/>
<dbReference type="InterPro" id="IPR017884">
    <property type="entry name" value="SANT_dom"/>
</dbReference>
<dbReference type="GO" id="GO:0005634">
    <property type="term" value="C:nucleus"/>
    <property type="evidence" value="ECO:0007669"/>
    <property type="project" value="UniProtKB-SubCell"/>
</dbReference>
<feature type="domain" description="ZZ-type" evidence="12">
    <location>
        <begin position="6"/>
        <end position="62"/>
    </location>
</feature>
<dbReference type="SUPFAM" id="SSF46689">
    <property type="entry name" value="Homeodomain-like"/>
    <property type="match status" value="2"/>
</dbReference>
<sequence length="501" mass="57468">MAEDRAWRYHCDCCQSVINRTVRIRCAECSDFDACVSCFSKGIEIGDHKNYHKYKVVTPNFFPIYTEDWSADEELLLVEGIQQAGLGNWIDVSEHVGTKSKDECERHYRQVYLESLQWPLPAFLENTFDSSKAATRPPAAKKLRPSPSNPRQNKLLSSGPANHEVQGYMPARLEFEVEHENEAEHCVKDMVFNPDDTTEDTELKLATMDIYNQKIDRRLERKRFILERKLVDYKRIQATEKKRTKEERDLWNRCKTFAKLQTREDQDVFVRGLVREQQLRSQIAALQEYRRSGITTLKEGEQYEQAKQNRIQAIRINGLRDIHHKTNHPRHPPPTPQFDTNVTSSIKPTPGTTPSHTRPRPTPSSPAAATATPSAPSTPKKSASTVHAAATGSRKPANPLDLDNVEGVHLLSPEEQQLCSVLRILPRPYLVIKETILKEYAKRGSLRRRETRELIKIDVNKTSRIYDFFLSMGWITAPGRTAFQWQSQQRPGPPPSSALHH</sequence>
<dbReference type="Proteomes" id="UP001151582">
    <property type="component" value="Unassembled WGS sequence"/>
</dbReference>
<name>A0A9W8EB23_9FUNG</name>
<dbReference type="GO" id="GO:0003713">
    <property type="term" value="F:transcription coactivator activity"/>
    <property type="evidence" value="ECO:0007669"/>
    <property type="project" value="InterPro"/>
</dbReference>
<evidence type="ECO:0000256" key="1">
    <source>
        <dbReference type="ARBA" id="ARBA00004123"/>
    </source>
</evidence>
<evidence type="ECO:0000313" key="16">
    <source>
        <dbReference type="Proteomes" id="UP001151582"/>
    </source>
</evidence>
<dbReference type="GO" id="GO:0006338">
    <property type="term" value="P:chromatin remodeling"/>
    <property type="evidence" value="ECO:0007669"/>
    <property type="project" value="TreeGrafter"/>
</dbReference>
<evidence type="ECO:0000256" key="5">
    <source>
        <dbReference type="ARBA" id="ARBA00023015"/>
    </source>
</evidence>
<evidence type="ECO:0000256" key="7">
    <source>
        <dbReference type="ARBA" id="ARBA00023242"/>
    </source>
</evidence>
<dbReference type="InterPro" id="IPR009057">
    <property type="entry name" value="Homeodomain-like_sf"/>
</dbReference>
<keyword evidence="6 8" id="KW-0804">Transcription</keyword>
<evidence type="ECO:0000256" key="3">
    <source>
        <dbReference type="ARBA" id="ARBA00022771"/>
    </source>
</evidence>
<dbReference type="Gene3D" id="1.10.10.10">
    <property type="entry name" value="Winged helix-like DNA-binding domain superfamily/Winged helix DNA-binding domain"/>
    <property type="match status" value="1"/>
</dbReference>
<dbReference type="InterPro" id="IPR055141">
    <property type="entry name" value="TADA2A_B-like_dom"/>
</dbReference>
<dbReference type="InterPro" id="IPR001005">
    <property type="entry name" value="SANT/Myb"/>
</dbReference>
<dbReference type="PANTHER" id="PTHR12374">
    <property type="entry name" value="TRANSCRIPTIONAL ADAPTOR 2 ADA2 -RELATED"/>
    <property type="match status" value="1"/>
</dbReference>
<dbReference type="PIRSF" id="PIRSF025024">
    <property type="entry name" value="Transcriptional_adaptor_2"/>
    <property type="match status" value="1"/>
</dbReference>
<dbReference type="InterPro" id="IPR007526">
    <property type="entry name" value="SWIRM"/>
</dbReference>
<evidence type="ECO:0000259" key="12">
    <source>
        <dbReference type="PROSITE" id="PS50135"/>
    </source>
</evidence>
<comment type="subcellular location">
    <subcellularLocation>
        <location evidence="1 8">Nucleus</location>
    </subcellularLocation>
</comment>
<dbReference type="InterPro" id="IPR016827">
    <property type="entry name" value="Ada2/TADA2"/>
</dbReference>
<dbReference type="PROSITE" id="PS51293">
    <property type="entry name" value="SANT"/>
    <property type="match status" value="1"/>
</dbReference>
<dbReference type="GO" id="GO:0070461">
    <property type="term" value="C:SAGA-type complex"/>
    <property type="evidence" value="ECO:0007669"/>
    <property type="project" value="TreeGrafter"/>
</dbReference>
<reference evidence="15" key="1">
    <citation type="submission" date="2022-07" db="EMBL/GenBank/DDBJ databases">
        <title>Phylogenomic reconstructions and comparative analyses of Kickxellomycotina fungi.</title>
        <authorList>
            <person name="Reynolds N.K."/>
            <person name="Stajich J.E."/>
            <person name="Barry K."/>
            <person name="Grigoriev I.V."/>
            <person name="Crous P."/>
            <person name="Smith M.E."/>
        </authorList>
    </citation>
    <scope>NUCLEOTIDE SEQUENCE</scope>
    <source>
        <strain evidence="15">RSA 567</strain>
    </source>
</reference>
<protein>
    <recommendedName>
        <fullName evidence="8">Transcriptional adapter 2</fullName>
    </recommendedName>
</protein>
<dbReference type="AlphaFoldDB" id="A0A9W8EB23"/>
<feature type="compositionally biased region" description="Polar residues" evidence="10">
    <location>
        <begin position="337"/>
        <end position="347"/>
    </location>
</feature>
<dbReference type="InterPro" id="IPR043145">
    <property type="entry name" value="Znf_ZZ_sf"/>
</dbReference>
<feature type="compositionally biased region" description="Low complexity" evidence="10">
    <location>
        <begin position="365"/>
        <end position="385"/>
    </location>
</feature>
<dbReference type="GO" id="GO:0003682">
    <property type="term" value="F:chromatin binding"/>
    <property type="evidence" value="ECO:0007669"/>
    <property type="project" value="TreeGrafter"/>
</dbReference>
<dbReference type="FunFam" id="1.10.10.10:FF:000087">
    <property type="entry name" value="Transcriptional adapter 2"/>
    <property type="match status" value="1"/>
</dbReference>
<dbReference type="SMART" id="SM00291">
    <property type="entry name" value="ZnF_ZZ"/>
    <property type="match status" value="1"/>
</dbReference>
<organism evidence="15 16">
    <name type="scientific">Dimargaris verticillata</name>
    <dbReference type="NCBI Taxonomy" id="2761393"/>
    <lineage>
        <taxon>Eukaryota</taxon>
        <taxon>Fungi</taxon>
        <taxon>Fungi incertae sedis</taxon>
        <taxon>Zoopagomycota</taxon>
        <taxon>Kickxellomycotina</taxon>
        <taxon>Dimargaritomycetes</taxon>
        <taxon>Dimargaritales</taxon>
        <taxon>Dimargaritaceae</taxon>
        <taxon>Dimargaris</taxon>
    </lineage>
</organism>
<feature type="domain" description="SANT" evidence="14">
    <location>
        <begin position="64"/>
        <end position="116"/>
    </location>
</feature>
<evidence type="ECO:0000256" key="8">
    <source>
        <dbReference type="PIRNR" id="PIRNR025024"/>
    </source>
</evidence>
<dbReference type="SMART" id="SM00717">
    <property type="entry name" value="SANT"/>
    <property type="match status" value="1"/>
</dbReference>
<evidence type="ECO:0000256" key="9">
    <source>
        <dbReference type="PROSITE-ProRule" id="PRU00228"/>
    </source>
</evidence>
<dbReference type="Pfam" id="PF22941">
    <property type="entry name" value="TADA2A-like_3rd"/>
    <property type="match status" value="1"/>
</dbReference>
<feature type="region of interest" description="Disordered" evidence="10">
    <location>
        <begin position="323"/>
        <end position="400"/>
    </location>
</feature>
<evidence type="ECO:0000313" key="15">
    <source>
        <dbReference type="EMBL" id="KAJ1984417.1"/>
    </source>
</evidence>
<keyword evidence="5 8" id="KW-0805">Transcription regulation</keyword>
<dbReference type="CDD" id="cd02335">
    <property type="entry name" value="ZZ_ADA2"/>
    <property type="match status" value="1"/>
</dbReference>
<dbReference type="EMBL" id="JANBQB010000020">
    <property type="protein sequence ID" value="KAJ1984417.1"/>
    <property type="molecule type" value="Genomic_DNA"/>
</dbReference>
<keyword evidence="4" id="KW-0862">Zinc</keyword>
<feature type="domain" description="SWIRM" evidence="13">
    <location>
        <begin position="391"/>
        <end position="486"/>
    </location>
</feature>
<dbReference type="FunFam" id="1.10.10.60:FF:000115">
    <property type="entry name" value="Transcriptional adapter 2"/>
    <property type="match status" value="1"/>
</dbReference>
<dbReference type="SUPFAM" id="SSF57850">
    <property type="entry name" value="RING/U-box"/>
    <property type="match status" value="1"/>
</dbReference>
<dbReference type="PROSITE" id="PS50090">
    <property type="entry name" value="MYB_LIKE"/>
    <property type="match status" value="1"/>
</dbReference>
<evidence type="ECO:0000259" key="13">
    <source>
        <dbReference type="PROSITE" id="PS50934"/>
    </source>
</evidence>
<dbReference type="InterPro" id="IPR000433">
    <property type="entry name" value="Znf_ZZ"/>
</dbReference>
<dbReference type="PROSITE" id="PS50135">
    <property type="entry name" value="ZF_ZZ_2"/>
    <property type="match status" value="1"/>
</dbReference>
<keyword evidence="3 9" id="KW-0863">Zinc-finger</keyword>
<keyword evidence="7 8" id="KW-0539">Nucleus</keyword>
<evidence type="ECO:0000256" key="10">
    <source>
        <dbReference type="SAM" id="MobiDB-lite"/>
    </source>
</evidence>
<feature type="compositionally biased region" description="Polar residues" evidence="10">
    <location>
        <begin position="149"/>
        <end position="160"/>
    </location>
</feature>
<dbReference type="Gene3D" id="1.10.10.60">
    <property type="entry name" value="Homeodomain-like"/>
    <property type="match status" value="1"/>
</dbReference>
<keyword evidence="2" id="KW-0479">Metal-binding</keyword>
<comment type="caution">
    <text evidence="15">The sequence shown here is derived from an EMBL/GenBank/DDBJ whole genome shotgun (WGS) entry which is preliminary data.</text>
</comment>
<dbReference type="InterPro" id="IPR036388">
    <property type="entry name" value="WH-like_DNA-bd_sf"/>
</dbReference>
<feature type="domain" description="Myb-like" evidence="11">
    <location>
        <begin position="69"/>
        <end position="112"/>
    </location>
</feature>
<dbReference type="GO" id="GO:0006357">
    <property type="term" value="P:regulation of transcription by RNA polymerase II"/>
    <property type="evidence" value="ECO:0007669"/>
    <property type="project" value="InterPro"/>
</dbReference>
<evidence type="ECO:0000256" key="4">
    <source>
        <dbReference type="ARBA" id="ARBA00022833"/>
    </source>
</evidence>
<dbReference type="PANTHER" id="PTHR12374:SF20">
    <property type="entry name" value="TRANSCRIPTIONAL ADAPTER 2-ALPHA"/>
    <property type="match status" value="1"/>
</dbReference>
<evidence type="ECO:0000256" key="6">
    <source>
        <dbReference type="ARBA" id="ARBA00023163"/>
    </source>
</evidence>
<keyword evidence="16" id="KW-1185">Reference proteome</keyword>
<dbReference type="GO" id="GO:0008270">
    <property type="term" value="F:zinc ion binding"/>
    <property type="evidence" value="ECO:0007669"/>
    <property type="project" value="UniProtKB-KW"/>
</dbReference>
<dbReference type="InterPro" id="IPR041983">
    <property type="entry name" value="ADA2-like_ZZ"/>
</dbReference>
<dbReference type="PROSITE" id="PS50934">
    <property type="entry name" value="SWIRM"/>
    <property type="match status" value="1"/>
</dbReference>
<accession>A0A9W8EB23</accession>
<gene>
    <name evidence="15" type="primary">ADA2</name>
    <name evidence="15" type="ORF">H4R34_000680</name>
</gene>
<dbReference type="Gene3D" id="3.30.60.90">
    <property type="match status" value="1"/>
</dbReference>